<evidence type="ECO:0000256" key="1">
    <source>
        <dbReference type="SAM" id="Phobius"/>
    </source>
</evidence>
<keyword evidence="1" id="KW-1133">Transmembrane helix</keyword>
<dbReference type="PANTHER" id="PTHR38454:SF1">
    <property type="entry name" value="INTEGRAL MEMBRANE PROTEIN"/>
    <property type="match status" value="1"/>
</dbReference>
<dbReference type="RefSeq" id="WP_394164225.1">
    <property type="nucleotide sequence ID" value="NZ_JBHGCJ010000013.1"/>
</dbReference>
<feature type="transmembrane region" description="Helical" evidence="1">
    <location>
        <begin position="331"/>
        <end position="350"/>
    </location>
</feature>
<keyword evidence="3" id="KW-1185">Reference proteome</keyword>
<keyword evidence="1" id="KW-0812">Transmembrane</keyword>
<dbReference type="EMBL" id="JBHGCJ010000013">
    <property type="protein sequence ID" value="MFG6110699.1"/>
    <property type="molecule type" value="Genomic_DNA"/>
</dbReference>
<feature type="transmembrane region" description="Helical" evidence="1">
    <location>
        <begin position="23"/>
        <end position="43"/>
    </location>
</feature>
<proteinExistence type="predicted"/>
<feature type="transmembrane region" description="Helical" evidence="1">
    <location>
        <begin position="185"/>
        <end position="216"/>
    </location>
</feature>
<feature type="transmembrane region" description="Helical" evidence="1">
    <location>
        <begin position="137"/>
        <end position="165"/>
    </location>
</feature>
<protein>
    <recommendedName>
        <fullName evidence="4">YfhO family protein</fullName>
    </recommendedName>
</protein>
<feature type="transmembrane region" description="Helical" evidence="1">
    <location>
        <begin position="93"/>
        <end position="116"/>
    </location>
</feature>
<dbReference type="PANTHER" id="PTHR38454">
    <property type="entry name" value="INTEGRAL MEMBRANE PROTEIN-RELATED"/>
    <property type="match status" value="1"/>
</dbReference>
<reference evidence="2 3" key="1">
    <citation type="submission" date="2024-09" db="EMBL/GenBank/DDBJ databases">
        <authorList>
            <consortium name="All-Russian atlas of soil microorganisms"/>
            <consortium name="as a basis for the search for new antimicrobial producers and enzymes with unique properties"/>
            <person name="Sokolova E.A."/>
            <person name="Voronina E.N."/>
        </authorList>
    </citation>
    <scope>NUCLEOTIDE SEQUENCE [LARGE SCALE GENOMIC DNA]</scope>
    <source>
        <strain evidence="2 3">AF-22b-331.1</strain>
    </source>
</reference>
<gene>
    <name evidence="2" type="ORF">ACEU0G_000578</name>
</gene>
<accession>A0ABW7D0F5</accession>
<feature type="transmembrane region" description="Helical" evidence="1">
    <location>
        <begin position="399"/>
        <end position="417"/>
    </location>
</feature>
<evidence type="ECO:0008006" key="4">
    <source>
        <dbReference type="Google" id="ProtNLM"/>
    </source>
</evidence>
<feature type="transmembrane region" description="Helical" evidence="1">
    <location>
        <begin position="228"/>
        <end position="248"/>
    </location>
</feature>
<evidence type="ECO:0000313" key="3">
    <source>
        <dbReference type="Proteomes" id="UP001605261"/>
    </source>
</evidence>
<comment type="caution">
    <text evidence="2">The sequence shown here is derived from an EMBL/GenBank/DDBJ whole genome shotgun (WGS) entry which is preliminary data.</text>
</comment>
<keyword evidence="1" id="KW-0472">Membrane</keyword>
<name>A0ABW7D0F5_9GAMM</name>
<sequence>MQQRQTEVGIPGRRHRVLASTEACLIALWALLCLPWLLGLRIIPFDAAQQFFPAVSFVAQQWLHGQAAWWNPYLYGGYPQVADPQMMSFQPSVLLPMLLAPTSLHGFTVVVLLHVLGGGIGSVRLARHYGLARAPQLVFALVMMFGAVAASRLQHTPMIVSFSYLPWLWLGLSRLRRQGRLRDALLAGVSGGLCALQLTQVTYLIVLGCALYALAAVVRAPPGRRGRILLGVVATATLAALISAPQWLSTLAWLPSTNRSVITLATSVGGGIHWQTLATLLSGNVFEQGRGHYWGPGDITQDYLYLGAVPLALWLGWGAAVVRAQPWRARIALAVIVLAVAWALGGRTPLFPWLFTWLPGLDLFRRPADALFAVVPAAAWLAAQALQQARMGSGMRPHWPSLLAIGVLVLMTLRWVLPAHPAALAWLLVSGILMGLAVRAATRPSAAMVLAVLVVDMLLFNVGTDVNTGSATKSVLDGDRDGPAQRAYRLLAAQRGDGIPDRAAVFGLRALTNGASVQRLALVNGYNPMIDARYLQVVGMPGEPPTRVQDKPATAWTPDWEAPLYDLLGLRWQMATAPFPGSSGDGVLFVAERTSVLPRLLVPRSVRRHAGALPDPQAFAATDFRQQLWLPADARSPCAEVQAGRVRIAAVHYQPVGLRVAYQADAPAWVVINEVHAPGWRAQADGEDMPVWRANGLFRAVCVPAGAHVLQLRYGPLALWKDGLLPAHWRAGPGAQR</sequence>
<dbReference type="InterPro" id="IPR018580">
    <property type="entry name" value="Uncharacterised_YfhO"/>
</dbReference>
<feature type="transmembrane region" description="Helical" evidence="1">
    <location>
        <begin position="303"/>
        <end position="324"/>
    </location>
</feature>
<organism evidence="2 3">
    <name type="scientific">Stenotrophomonas nematodicola</name>
    <dbReference type="NCBI Taxonomy" id="2656746"/>
    <lineage>
        <taxon>Bacteria</taxon>
        <taxon>Pseudomonadati</taxon>
        <taxon>Pseudomonadota</taxon>
        <taxon>Gammaproteobacteria</taxon>
        <taxon>Lysobacterales</taxon>
        <taxon>Lysobacteraceae</taxon>
        <taxon>Stenotrophomonas</taxon>
    </lineage>
</organism>
<feature type="transmembrane region" description="Helical" evidence="1">
    <location>
        <begin position="423"/>
        <end position="440"/>
    </location>
</feature>
<dbReference type="Proteomes" id="UP001605261">
    <property type="component" value="Unassembled WGS sequence"/>
</dbReference>
<evidence type="ECO:0000313" key="2">
    <source>
        <dbReference type="EMBL" id="MFG6110699.1"/>
    </source>
</evidence>